<keyword evidence="3" id="KW-1185">Reference proteome</keyword>
<gene>
    <name evidence="2" type="ORF">BS47DRAFT_1368726</name>
</gene>
<sequence>MMHQMKTQDNAKTGTNHTPVMAGVWFYTRNGDTRCKVQGPQMNHTPAEADFHLSLQPALTPKSKTCNPTKDSCENRCPQTPKMMPSQYKTVPHTHFGGIQIETPKMMTHPNGNPHPQPHPPKWYHTHLSGCGATR</sequence>
<dbReference type="Proteomes" id="UP000886523">
    <property type="component" value="Unassembled WGS sequence"/>
</dbReference>
<accession>A0A9P6DH51</accession>
<proteinExistence type="predicted"/>
<organism evidence="2 3">
    <name type="scientific">Hydnum rufescens UP504</name>
    <dbReference type="NCBI Taxonomy" id="1448309"/>
    <lineage>
        <taxon>Eukaryota</taxon>
        <taxon>Fungi</taxon>
        <taxon>Dikarya</taxon>
        <taxon>Basidiomycota</taxon>
        <taxon>Agaricomycotina</taxon>
        <taxon>Agaricomycetes</taxon>
        <taxon>Cantharellales</taxon>
        <taxon>Hydnaceae</taxon>
        <taxon>Hydnum</taxon>
    </lineage>
</organism>
<name>A0A9P6DH51_9AGAM</name>
<feature type="region of interest" description="Disordered" evidence="1">
    <location>
        <begin position="59"/>
        <end position="91"/>
    </location>
</feature>
<feature type="region of interest" description="Disordered" evidence="1">
    <location>
        <begin position="108"/>
        <end position="135"/>
    </location>
</feature>
<evidence type="ECO:0000313" key="2">
    <source>
        <dbReference type="EMBL" id="KAF9504516.1"/>
    </source>
</evidence>
<dbReference type="EMBL" id="MU129217">
    <property type="protein sequence ID" value="KAF9504516.1"/>
    <property type="molecule type" value="Genomic_DNA"/>
</dbReference>
<evidence type="ECO:0000313" key="3">
    <source>
        <dbReference type="Proteomes" id="UP000886523"/>
    </source>
</evidence>
<protein>
    <submittedName>
        <fullName evidence="2">Uncharacterized protein</fullName>
    </submittedName>
</protein>
<dbReference type="AlphaFoldDB" id="A0A9P6DH51"/>
<comment type="caution">
    <text evidence="2">The sequence shown here is derived from an EMBL/GenBank/DDBJ whole genome shotgun (WGS) entry which is preliminary data.</text>
</comment>
<evidence type="ECO:0000256" key="1">
    <source>
        <dbReference type="SAM" id="MobiDB-lite"/>
    </source>
</evidence>
<reference evidence="2" key="1">
    <citation type="journal article" date="2020" name="Nat. Commun.">
        <title>Large-scale genome sequencing of mycorrhizal fungi provides insights into the early evolution of symbiotic traits.</title>
        <authorList>
            <person name="Miyauchi S."/>
            <person name="Kiss E."/>
            <person name="Kuo A."/>
            <person name="Drula E."/>
            <person name="Kohler A."/>
            <person name="Sanchez-Garcia M."/>
            <person name="Morin E."/>
            <person name="Andreopoulos B."/>
            <person name="Barry K.W."/>
            <person name="Bonito G."/>
            <person name="Buee M."/>
            <person name="Carver A."/>
            <person name="Chen C."/>
            <person name="Cichocki N."/>
            <person name="Clum A."/>
            <person name="Culley D."/>
            <person name="Crous P.W."/>
            <person name="Fauchery L."/>
            <person name="Girlanda M."/>
            <person name="Hayes R.D."/>
            <person name="Keri Z."/>
            <person name="LaButti K."/>
            <person name="Lipzen A."/>
            <person name="Lombard V."/>
            <person name="Magnuson J."/>
            <person name="Maillard F."/>
            <person name="Murat C."/>
            <person name="Nolan M."/>
            <person name="Ohm R.A."/>
            <person name="Pangilinan J."/>
            <person name="Pereira M.F."/>
            <person name="Perotto S."/>
            <person name="Peter M."/>
            <person name="Pfister S."/>
            <person name="Riley R."/>
            <person name="Sitrit Y."/>
            <person name="Stielow J.B."/>
            <person name="Szollosi G."/>
            <person name="Zifcakova L."/>
            <person name="Stursova M."/>
            <person name="Spatafora J.W."/>
            <person name="Tedersoo L."/>
            <person name="Vaario L.M."/>
            <person name="Yamada A."/>
            <person name="Yan M."/>
            <person name="Wang P."/>
            <person name="Xu J."/>
            <person name="Bruns T."/>
            <person name="Baldrian P."/>
            <person name="Vilgalys R."/>
            <person name="Dunand C."/>
            <person name="Henrissat B."/>
            <person name="Grigoriev I.V."/>
            <person name="Hibbett D."/>
            <person name="Nagy L.G."/>
            <person name="Martin F.M."/>
        </authorList>
    </citation>
    <scope>NUCLEOTIDE SEQUENCE</scope>
    <source>
        <strain evidence="2">UP504</strain>
    </source>
</reference>